<evidence type="ECO:0000259" key="4">
    <source>
        <dbReference type="Pfam" id="PF23494"/>
    </source>
</evidence>
<dbReference type="PROSITE" id="PS51257">
    <property type="entry name" value="PROKAR_LIPOPROTEIN"/>
    <property type="match status" value="1"/>
</dbReference>
<feature type="domain" description="Cysteinyl-tRNA ligase anticodon binding" evidence="3">
    <location>
        <begin position="176"/>
        <end position="223"/>
    </location>
</feature>
<dbReference type="EMBL" id="QRCM01000001">
    <property type="protein sequence ID" value="TXG90487.1"/>
    <property type="molecule type" value="Genomic_DNA"/>
</dbReference>
<dbReference type="InterPro" id="IPR056411">
    <property type="entry name" value="CysS_C"/>
</dbReference>
<accession>A0A6P2CCJ8</accession>
<dbReference type="InterPro" id="IPR057798">
    <property type="entry name" value="PH_YqeB"/>
</dbReference>
<protein>
    <recommendedName>
        <fullName evidence="7">DUF308 domain-containing protein</fullName>
    </recommendedName>
</protein>
<keyword evidence="2" id="KW-0812">Transmembrane</keyword>
<feature type="domain" description="YqeB PH" evidence="4">
    <location>
        <begin position="9"/>
        <end position="158"/>
    </location>
</feature>
<dbReference type="RefSeq" id="WP_010839331.1">
    <property type="nucleotide sequence ID" value="NZ_QRCM01000001.1"/>
</dbReference>
<evidence type="ECO:0000313" key="5">
    <source>
        <dbReference type="EMBL" id="TXG90487.1"/>
    </source>
</evidence>
<comment type="caution">
    <text evidence="5">The sequence shown here is derived from an EMBL/GenBank/DDBJ whole genome shotgun (WGS) entry which is preliminary data.</text>
</comment>
<dbReference type="Proteomes" id="UP000471120">
    <property type="component" value="Unassembled WGS sequence"/>
</dbReference>
<reference evidence="5 6" key="1">
    <citation type="submission" date="2018-07" db="EMBL/GenBank/DDBJ databases">
        <title>Genome sequence of Rhodococcus rhodnii ATCC 35071 from Rhodnius prolixus.</title>
        <authorList>
            <person name="Patel V."/>
            <person name="Vogel K.J."/>
        </authorList>
    </citation>
    <scope>NUCLEOTIDE SEQUENCE [LARGE SCALE GENOMIC DNA]</scope>
    <source>
        <strain evidence="5 6">ATCC 35071</strain>
    </source>
</reference>
<feature type="transmembrane region" description="Helical" evidence="2">
    <location>
        <begin position="15"/>
        <end position="35"/>
    </location>
</feature>
<dbReference type="Pfam" id="PF23493">
    <property type="entry name" value="CysS_C"/>
    <property type="match status" value="1"/>
</dbReference>
<keyword evidence="2" id="KW-1133">Transmembrane helix</keyword>
<feature type="compositionally biased region" description="Basic and acidic residues" evidence="1">
    <location>
        <begin position="211"/>
        <end position="227"/>
    </location>
</feature>
<organism evidence="5 6">
    <name type="scientific">Rhodococcus rhodnii</name>
    <dbReference type="NCBI Taxonomy" id="38312"/>
    <lineage>
        <taxon>Bacteria</taxon>
        <taxon>Bacillati</taxon>
        <taxon>Actinomycetota</taxon>
        <taxon>Actinomycetes</taxon>
        <taxon>Mycobacteriales</taxon>
        <taxon>Nocardiaceae</taxon>
        <taxon>Rhodococcus</taxon>
    </lineage>
</organism>
<evidence type="ECO:0000256" key="2">
    <source>
        <dbReference type="SAM" id="Phobius"/>
    </source>
</evidence>
<gene>
    <name evidence="5" type="ORF">DW322_09960</name>
</gene>
<feature type="transmembrane region" description="Helical" evidence="2">
    <location>
        <begin position="55"/>
        <end position="80"/>
    </location>
</feature>
<name>A0A6P2CCJ8_9NOCA</name>
<evidence type="ECO:0000259" key="3">
    <source>
        <dbReference type="Pfam" id="PF23493"/>
    </source>
</evidence>
<evidence type="ECO:0008006" key="7">
    <source>
        <dbReference type="Google" id="ProtNLM"/>
    </source>
</evidence>
<feature type="region of interest" description="Disordered" evidence="1">
    <location>
        <begin position="211"/>
        <end position="233"/>
    </location>
</feature>
<sequence>MTTQRDDVVFRPPRWISVGLVALGLAVGCGVGFVLDPIGNWVLSTVGDAPGPVRLAMTLPLAWQVPVLTVLGGIVGLALAGQAEEDALTATVGADRVVFTQKKRTRTVPRALVAAVFRDGHDVVVRDPRGRQLARFDARDLDGDAVAAAFSAHGYPWHEADPDDAEFAPWTDGVGTSDGENQALRARRRAVEQKDLAAIEAADDRLGELGLTVRDRPEGQEFRRFDPQNRTNP</sequence>
<evidence type="ECO:0000313" key="6">
    <source>
        <dbReference type="Proteomes" id="UP000471120"/>
    </source>
</evidence>
<keyword evidence="2" id="KW-0472">Membrane</keyword>
<proteinExistence type="predicted"/>
<evidence type="ECO:0000256" key="1">
    <source>
        <dbReference type="SAM" id="MobiDB-lite"/>
    </source>
</evidence>
<dbReference type="AlphaFoldDB" id="A0A6P2CCJ8"/>
<dbReference type="Pfam" id="PF23494">
    <property type="entry name" value="bPH_10"/>
    <property type="match status" value="1"/>
</dbReference>